<evidence type="ECO:0000313" key="2">
    <source>
        <dbReference type="EMBL" id="APR55249.1"/>
    </source>
</evidence>
<keyword evidence="1" id="KW-1133">Transmembrane helix</keyword>
<accession>A0A1L6JH38</accession>
<keyword evidence="2" id="KW-0614">Plasmid</keyword>
<dbReference type="GO" id="GO:0015097">
    <property type="term" value="F:mercury ion transmembrane transporter activity"/>
    <property type="evidence" value="ECO:0007669"/>
    <property type="project" value="InterPro"/>
</dbReference>
<feature type="transmembrane region" description="Helical" evidence="1">
    <location>
        <begin position="54"/>
        <end position="73"/>
    </location>
</feature>
<keyword evidence="4" id="KW-1185">Reference proteome</keyword>
<geneLocation type="plasmid" evidence="2 4">
    <name>tig00000001</name>
</geneLocation>
<dbReference type="InterPro" id="IPR004891">
    <property type="entry name" value="Mercury-R_MerC"/>
</dbReference>
<feature type="transmembrane region" description="Helical" evidence="1">
    <location>
        <begin position="108"/>
        <end position="126"/>
    </location>
</feature>
<evidence type="ECO:0000313" key="4">
    <source>
        <dbReference type="Proteomes" id="UP000185161"/>
    </source>
</evidence>
<dbReference type="OrthoDB" id="7471688at2"/>
<reference evidence="4" key="2">
    <citation type="submission" date="2016-12" db="EMBL/GenBank/DDBJ databases">
        <title>Whole genome sequencing of Sphingomonas sp. ABOJV.</title>
        <authorList>
            <person name="Conlan S."/>
            <person name="Thomas P.J."/>
            <person name="Mullikin J."/>
            <person name="Palmore T.N."/>
            <person name="Frank K.M."/>
            <person name="Segre J.A."/>
        </authorList>
    </citation>
    <scope>NUCLEOTIDE SEQUENCE [LARGE SCALE GENOMIC DNA]</scope>
    <source>
        <strain evidence="4">ABOJV</strain>
        <plasmid evidence="4">Plasmid tig00000001</plasmid>
    </source>
</reference>
<reference evidence="2" key="1">
    <citation type="submission" date="2016-12" db="EMBL/GenBank/DDBJ databases">
        <title>Whole genome sequencing of Sphingomonas koreensis.</title>
        <authorList>
            <person name="Conlan S."/>
            <person name="Thomas P.J."/>
            <person name="Mullikin J."/>
            <person name="Palmore T.N."/>
            <person name="Frank K.M."/>
            <person name="Segre J.A."/>
        </authorList>
    </citation>
    <scope>NUCLEOTIDE SEQUENCE</scope>
    <source>
        <strain evidence="2">ABOJV</strain>
        <plasmid evidence="2">tig00000001</plasmid>
    </source>
</reference>
<evidence type="ECO:0000313" key="3">
    <source>
        <dbReference type="EMBL" id="RSV00225.1"/>
    </source>
</evidence>
<feature type="transmembrane region" description="Helical" evidence="1">
    <location>
        <begin position="80"/>
        <end position="102"/>
    </location>
</feature>
<dbReference type="GO" id="GO:0016020">
    <property type="term" value="C:membrane"/>
    <property type="evidence" value="ECO:0007669"/>
    <property type="project" value="InterPro"/>
</dbReference>
<proteinExistence type="predicted"/>
<dbReference type="EMBL" id="CP018821">
    <property type="protein sequence ID" value="APR55249.1"/>
    <property type="molecule type" value="Genomic_DNA"/>
</dbReference>
<reference evidence="3 5" key="3">
    <citation type="submission" date="2018-07" db="EMBL/GenBank/DDBJ databases">
        <title>Genomic and Epidemiologic Investigation of an Indolent Hospital Outbreak.</title>
        <authorList>
            <person name="Johnson R.C."/>
            <person name="Deming C."/>
            <person name="Conlan S."/>
            <person name="Zellmer C.J."/>
            <person name="Michelin A.V."/>
            <person name="Lee-Lin S."/>
            <person name="Thomas P.J."/>
            <person name="Park M."/>
            <person name="Weingarten R.A."/>
            <person name="Less J."/>
            <person name="Dekker J.P."/>
            <person name="Frank K.M."/>
            <person name="Musser K.A."/>
            <person name="Mcquiston J.R."/>
            <person name="Henderson D.K."/>
            <person name="Lau A.F."/>
            <person name="Palmore T.N."/>
            <person name="Segre J.A."/>
        </authorList>
    </citation>
    <scope>NUCLEOTIDE SEQUENCE [LARGE SCALE GENOMIC DNA]</scope>
    <source>
        <strain evidence="3 5">SK-NIH.Env10_0317</strain>
    </source>
</reference>
<feature type="transmembrane region" description="Helical" evidence="1">
    <location>
        <begin position="21"/>
        <end position="42"/>
    </location>
</feature>
<dbReference type="AlphaFoldDB" id="A0A1L6JH38"/>
<protein>
    <submittedName>
        <fullName evidence="3">MerC domain-containing protein</fullName>
    </submittedName>
</protein>
<dbReference type="Proteomes" id="UP000286681">
    <property type="component" value="Unassembled WGS sequence"/>
</dbReference>
<dbReference type="Proteomes" id="UP000185161">
    <property type="component" value="Plasmid tig00000001"/>
</dbReference>
<keyword evidence="1" id="KW-0472">Membrane</keyword>
<dbReference type="Pfam" id="PF03203">
    <property type="entry name" value="MerC"/>
    <property type="match status" value="1"/>
</dbReference>
<dbReference type="EMBL" id="QQWO01000018">
    <property type="protein sequence ID" value="RSV00225.1"/>
    <property type="molecule type" value="Genomic_DNA"/>
</dbReference>
<name>A0A1L6JH38_9SPHN</name>
<evidence type="ECO:0000313" key="5">
    <source>
        <dbReference type="Proteomes" id="UP000286681"/>
    </source>
</evidence>
<evidence type="ECO:0000256" key="1">
    <source>
        <dbReference type="SAM" id="Phobius"/>
    </source>
</evidence>
<keyword evidence="1" id="KW-0812">Transmembrane</keyword>
<sequence length="132" mass="13714">MERFVAGTLRNSHRGLIEHTALGASLLCLIHCLALPLLFAALPALSSVIPVSRTFHLVMLAIAVPTSSLALLSGRTRHGAWWPVMLGAAGLIVLAIGVLSFGDTPLETPLTVAGAIVLAIAHVGNLKLARAT</sequence>
<organism evidence="2 4">
    <name type="scientific">Sphingomonas koreensis</name>
    <dbReference type="NCBI Taxonomy" id="93064"/>
    <lineage>
        <taxon>Bacteria</taxon>
        <taxon>Pseudomonadati</taxon>
        <taxon>Pseudomonadota</taxon>
        <taxon>Alphaproteobacteria</taxon>
        <taxon>Sphingomonadales</taxon>
        <taxon>Sphingomonadaceae</taxon>
        <taxon>Sphingomonas</taxon>
    </lineage>
</organism>
<dbReference type="KEGG" id="skr:BRX40_21800"/>
<gene>
    <name evidence="2" type="ORF">BRX40_21800</name>
    <name evidence="3" type="ORF">CA257_17915</name>
</gene>